<dbReference type="Proteomes" id="UP000681720">
    <property type="component" value="Unassembled WGS sequence"/>
</dbReference>
<protein>
    <submittedName>
        <fullName evidence="2">Uncharacterized protein</fullName>
    </submittedName>
</protein>
<comment type="caution">
    <text evidence="2">The sequence shown here is derived from an EMBL/GenBank/DDBJ whole genome shotgun (WGS) entry which is preliminary data.</text>
</comment>
<dbReference type="EMBL" id="CAJOBH010093691">
    <property type="protein sequence ID" value="CAF4578334.1"/>
    <property type="molecule type" value="Genomic_DNA"/>
</dbReference>
<dbReference type="Proteomes" id="UP000681967">
    <property type="component" value="Unassembled WGS sequence"/>
</dbReference>
<sequence>MPMSSWEGTAVKGSKVLIKMRNLLNQNVWYWDDERFINRSYIIK</sequence>
<accession>A0A8S2YVD7</accession>
<reference evidence="2" key="1">
    <citation type="submission" date="2021-02" db="EMBL/GenBank/DDBJ databases">
        <authorList>
            <person name="Nowell W R."/>
        </authorList>
    </citation>
    <scope>NUCLEOTIDE SEQUENCE</scope>
</reference>
<name>A0A8S2YVD7_9BILA</name>
<organism evidence="2 4">
    <name type="scientific">Rotaria magnacalcarata</name>
    <dbReference type="NCBI Taxonomy" id="392030"/>
    <lineage>
        <taxon>Eukaryota</taxon>
        <taxon>Metazoa</taxon>
        <taxon>Spiralia</taxon>
        <taxon>Gnathifera</taxon>
        <taxon>Rotifera</taxon>
        <taxon>Eurotatoria</taxon>
        <taxon>Bdelloidea</taxon>
        <taxon>Philodinida</taxon>
        <taxon>Philodinidae</taxon>
        <taxon>Rotaria</taxon>
    </lineage>
</organism>
<feature type="non-terminal residue" evidence="2">
    <location>
        <position position="1"/>
    </location>
</feature>
<gene>
    <name evidence="1" type="ORF">BYL167_LOCUS32382</name>
    <name evidence="2" type="ORF">BYL167_LOCUS39198</name>
    <name evidence="3" type="ORF">GIL414_LOCUS46638</name>
</gene>
<proteinExistence type="predicted"/>
<evidence type="ECO:0000313" key="1">
    <source>
        <dbReference type="EMBL" id="CAF4419279.1"/>
    </source>
</evidence>
<dbReference type="EMBL" id="CAJOBH010059822">
    <property type="protein sequence ID" value="CAF4419279.1"/>
    <property type="molecule type" value="Genomic_DNA"/>
</dbReference>
<evidence type="ECO:0000313" key="3">
    <source>
        <dbReference type="EMBL" id="CAF4788323.1"/>
    </source>
</evidence>
<dbReference type="EMBL" id="CAJOBJ010146948">
    <property type="protein sequence ID" value="CAF4788323.1"/>
    <property type="molecule type" value="Genomic_DNA"/>
</dbReference>
<dbReference type="AlphaFoldDB" id="A0A8S2YVD7"/>
<evidence type="ECO:0000313" key="4">
    <source>
        <dbReference type="Proteomes" id="UP000681967"/>
    </source>
</evidence>
<evidence type="ECO:0000313" key="2">
    <source>
        <dbReference type="EMBL" id="CAF4578334.1"/>
    </source>
</evidence>